<protein>
    <submittedName>
        <fullName evidence="2">Uncharacterized protein</fullName>
    </submittedName>
</protein>
<evidence type="ECO:0000313" key="1">
    <source>
        <dbReference type="Proteomes" id="UP000887565"/>
    </source>
</evidence>
<sequence>MNGLADKSNSLRHGFSSKNEKLLILDIKLRINRTGVQISINIRNFNIAFVRSNAEAVVRKFAHFVIRHGQKFQTTREDNFYDTKNANVVKFRNEFDLKVDKWFSTKDNFFVSSGNNGYAAKSDLSHQGSRFSYTDQRKRSGGNSEKQVPGDFSLFASPLTDVDKTFVLVEASIAQNRYRHTELGNCDRETILRDVNNDDRHYQGKWYALNLSSGI</sequence>
<evidence type="ECO:0000313" key="2">
    <source>
        <dbReference type="WBParaSite" id="nRc.2.0.1.t24824-RA"/>
    </source>
</evidence>
<accession>A0A915JF54</accession>
<dbReference type="WBParaSite" id="nRc.2.0.1.t24824-RA">
    <property type="protein sequence ID" value="nRc.2.0.1.t24824-RA"/>
    <property type="gene ID" value="nRc.2.0.1.g24824"/>
</dbReference>
<organism evidence="1 2">
    <name type="scientific">Romanomermis culicivorax</name>
    <name type="common">Nematode worm</name>
    <dbReference type="NCBI Taxonomy" id="13658"/>
    <lineage>
        <taxon>Eukaryota</taxon>
        <taxon>Metazoa</taxon>
        <taxon>Ecdysozoa</taxon>
        <taxon>Nematoda</taxon>
        <taxon>Enoplea</taxon>
        <taxon>Dorylaimia</taxon>
        <taxon>Mermithida</taxon>
        <taxon>Mermithoidea</taxon>
        <taxon>Mermithidae</taxon>
        <taxon>Romanomermis</taxon>
    </lineage>
</organism>
<reference evidence="2" key="1">
    <citation type="submission" date="2022-11" db="UniProtKB">
        <authorList>
            <consortium name="WormBaseParasite"/>
        </authorList>
    </citation>
    <scope>IDENTIFICATION</scope>
</reference>
<proteinExistence type="predicted"/>
<dbReference type="AlphaFoldDB" id="A0A915JF54"/>
<name>A0A915JF54_ROMCU</name>
<dbReference type="Proteomes" id="UP000887565">
    <property type="component" value="Unplaced"/>
</dbReference>
<keyword evidence="1" id="KW-1185">Reference proteome</keyword>